<evidence type="ECO:0000313" key="1">
    <source>
        <dbReference type="EMBL" id="AHH20605.1"/>
    </source>
</evidence>
<dbReference type="OrthoDB" id="4539056at2"/>
<proteinExistence type="predicted"/>
<dbReference type="eggNOG" id="ENOG5031ETK">
    <property type="taxonomic scope" value="Bacteria"/>
</dbReference>
<dbReference type="HOGENOM" id="CLU_1353503_0_0_11"/>
<name>W5TMM1_9NOCA</name>
<dbReference type="AlphaFoldDB" id="W5TMM1"/>
<accession>W5TMM1</accession>
<protein>
    <submittedName>
        <fullName evidence="1">Uncharacterized protein</fullName>
    </submittedName>
</protein>
<evidence type="ECO:0000313" key="2">
    <source>
        <dbReference type="Proteomes" id="UP000019150"/>
    </source>
</evidence>
<organism evidence="1 2">
    <name type="scientific">Nocardia nova SH22a</name>
    <dbReference type="NCBI Taxonomy" id="1415166"/>
    <lineage>
        <taxon>Bacteria</taxon>
        <taxon>Bacillati</taxon>
        <taxon>Actinomycetota</taxon>
        <taxon>Actinomycetes</taxon>
        <taxon>Mycobacteriales</taxon>
        <taxon>Nocardiaceae</taxon>
        <taxon>Nocardia</taxon>
    </lineage>
</organism>
<dbReference type="PATRIC" id="fig|1415166.3.peg.6001"/>
<dbReference type="STRING" id="1415166.NONO_c58280"/>
<dbReference type="RefSeq" id="WP_148306985.1">
    <property type="nucleotide sequence ID" value="NZ_CP006850.1"/>
</dbReference>
<gene>
    <name evidence="1" type="ORF">NONO_c58280</name>
</gene>
<dbReference type="EMBL" id="CP006850">
    <property type="protein sequence ID" value="AHH20605.1"/>
    <property type="molecule type" value="Genomic_DNA"/>
</dbReference>
<keyword evidence="2" id="KW-1185">Reference proteome</keyword>
<dbReference type="KEGG" id="nno:NONO_c58280"/>
<dbReference type="Proteomes" id="UP000019150">
    <property type="component" value="Chromosome"/>
</dbReference>
<sequence length="202" mass="21754">MADSRSSAAQELLEQIRCLAGSETRALDAATAGLGDAEKLILSTQLARVATYIAACVEYSGAPPPHVLPGNSSGSLALSAHGPAVLVAAHFVRNTLHRWGWADVLVDAECATRELTTAFVTAIAKAGVTTPTRMTLRLRAPADRRLVIELRDSAENARIIEDAGDLLTEQLERISVRSGQFRANGRTVLWCELARPELSRWI</sequence>
<reference evidence="1 2" key="1">
    <citation type="journal article" date="2014" name="Appl. Environ. Microbiol.">
        <title>Insights into the Microbial Degradation of Rubber and Gutta-Percha by Analysis of the Complete Genome of Nocardia nova SH22a.</title>
        <authorList>
            <person name="Luo Q."/>
            <person name="Hiessl S."/>
            <person name="Poehlein A."/>
            <person name="Daniel R."/>
            <person name="Steinbuchel A."/>
        </authorList>
    </citation>
    <scope>NUCLEOTIDE SEQUENCE [LARGE SCALE GENOMIC DNA]</scope>
    <source>
        <strain evidence="1">SH22a</strain>
    </source>
</reference>